<dbReference type="VEuPathDB" id="FungiDB:SPSK_10617"/>
<feature type="compositionally biased region" description="Basic and acidic residues" evidence="3">
    <location>
        <begin position="129"/>
        <end position="155"/>
    </location>
</feature>
<dbReference type="PROSITE" id="PS00463">
    <property type="entry name" value="ZN2_CY6_FUNGAL_1"/>
    <property type="match status" value="1"/>
</dbReference>
<reference evidence="5 6" key="2">
    <citation type="journal article" date="2015" name="Eukaryot. Cell">
        <title>Asexual propagation of a virulent clone complex in a human and feline outbreak of sporotrichosis.</title>
        <authorList>
            <person name="Teixeira Mde M."/>
            <person name="Rodrigues A.M."/>
            <person name="Tsui C.K."/>
            <person name="de Almeida L.G."/>
            <person name="Van Diepeningen A.D."/>
            <person name="van den Ende B.G."/>
            <person name="Fernandes G.F."/>
            <person name="Kano R."/>
            <person name="Hamelin R.C."/>
            <person name="Lopes-Bezerra L.M."/>
            <person name="Vasconcelos A.T."/>
            <person name="de Hoog S."/>
            <person name="de Camargo Z.P."/>
            <person name="Felipe M.S."/>
        </authorList>
    </citation>
    <scope>NUCLEOTIDE SEQUENCE [LARGE SCALE GENOMIC DNA]</scope>
    <source>
        <strain evidence="5 6">1099-18</strain>
    </source>
</reference>
<dbReference type="EMBL" id="AXCR01000012">
    <property type="protein sequence ID" value="KJR80331.1"/>
    <property type="molecule type" value="Genomic_DNA"/>
</dbReference>
<dbReference type="GeneID" id="27672233"/>
<feature type="compositionally biased region" description="Acidic residues" evidence="3">
    <location>
        <begin position="110"/>
        <end position="122"/>
    </location>
</feature>
<protein>
    <recommendedName>
        <fullName evidence="4">Zn(2)-C6 fungal-type domain-containing protein</fullName>
    </recommendedName>
</protein>
<dbReference type="GO" id="GO:0008270">
    <property type="term" value="F:zinc ion binding"/>
    <property type="evidence" value="ECO:0007669"/>
    <property type="project" value="InterPro"/>
</dbReference>
<accession>A0A0F2LWQ4</accession>
<evidence type="ECO:0000259" key="4">
    <source>
        <dbReference type="PROSITE" id="PS50048"/>
    </source>
</evidence>
<proteinExistence type="predicted"/>
<feature type="compositionally biased region" description="Polar residues" evidence="3">
    <location>
        <begin position="783"/>
        <end position="795"/>
    </location>
</feature>
<keyword evidence="2" id="KW-0539">Nucleus</keyword>
<dbReference type="SMART" id="SM00066">
    <property type="entry name" value="GAL4"/>
    <property type="match status" value="1"/>
</dbReference>
<evidence type="ECO:0000256" key="3">
    <source>
        <dbReference type="SAM" id="MobiDB-lite"/>
    </source>
</evidence>
<dbReference type="InterPro" id="IPR036864">
    <property type="entry name" value="Zn2-C6_fun-type_DNA-bd_sf"/>
</dbReference>
<feature type="region of interest" description="Disordered" evidence="3">
    <location>
        <begin position="756"/>
        <end position="798"/>
    </location>
</feature>
<feature type="region of interest" description="Disordered" evidence="3">
    <location>
        <begin position="79"/>
        <end position="155"/>
    </location>
</feature>
<feature type="compositionally biased region" description="Basic and acidic residues" evidence="3">
    <location>
        <begin position="79"/>
        <end position="103"/>
    </location>
</feature>
<feature type="region of interest" description="Disordered" evidence="3">
    <location>
        <begin position="212"/>
        <end position="249"/>
    </location>
</feature>
<feature type="region of interest" description="Disordered" evidence="3">
    <location>
        <begin position="704"/>
        <end position="737"/>
    </location>
</feature>
<dbReference type="AlphaFoldDB" id="A0A0F2LWQ4"/>
<dbReference type="InterPro" id="IPR050613">
    <property type="entry name" value="Sec_Metabolite_Reg"/>
</dbReference>
<dbReference type="Pfam" id="PF00172">
    <property type="entry name" value="Zn_clus"/>
    <property type="match status" value="1"/>
</dbReference>
<dbReference type="KEGG" id="ssck:SPSK_10617"/>
<dbReference type="OrthoDB" id="410267at2759"/>
<dbReference type="Proteomes" id="UP000033710">
    <property type="component" value="Unassembled WGS sequence"/>
</dbReference>
<dbReference type="Gene3D" id="4.10.240.10">
    <property type="entry name" value="Zn(2)-C6 fungal-type DNA-binding domain"/>
    <property type="match status" value="1"/>
</dbReference>
<comment type="subcellular location">
    <subcellularLocation>
        <location evidence="1">Nucleus</location>
    </subcellularLocation>
</comment>
<sequence>MSAASSRTRTACASCTRRKVRCSKTIPCETCIRRGEQDSCGPDQLVPSPVLATPTTMQRDTIPSELAFLRRRIRELERQSCRRPAEGDGLDKHPRQQTQDRHLSPLLDDAVVDDTEDVDNEEGSQHSVADQDRENDGSFVEKPRHPGKRRDTSDTVIKDAASILEFLAWGRRKDPEHHPVSTGGHSIVGDGSTTAVDTATITVLDEADTLHTPYGEFGSQSDPMQELNMDANDSADSDNPFSGSHPHSSHNPLAVMQLLLPSRRQVEQLVDYHIECLLWYHASFLAPRFRADLASFYDRFGGHVDAVEANRGVAGLDLQWVALLFAVLSGSLTCAPTARAAAWGFLGTERPALCKHWFQAALACLARAPYMAHHSVRSCQAIATMTISAHILGFSNTQSIQLAAAVRIAQSLGLHRLGSPSHDGSPVTADIEEGRRVWSQLCSQDWFGIPFSESYLVNPLHAQTAKPANVHDEDLAAAAAPSEAGSSSIPVQPEAEPTVSGYCRFLNTIASIMPRLQDGLLSCNTAYTRYQQVLSWDAHMRALATAGRPRFLGPQVPLQDHWPCWVPWARRALAISSGHKIIMIHRSFLSESFSNPAFAFTRHTCIAASKTIIKEYKAVVREEGPVLWVHQAFSVAASIILTLDVLHRGPDDDPNAVREHAEHACLVEDVVDLLRQFPQSMIAVRGMRLLRALLDEVGRRDAAPAPDERFATGQAGSRKRKRPWTHDHRSSLSVTSNNGFNVPAFIRSYCRGETMDEGRQPISRSYHQRRRQMPSKPPANGHSAGTETTIGQPLTGTLPLRKDQLHDSNRADTVDVADSFPVPSVGEEATTLISDEFVDTGPLDLPILLPPGWERTSNGFENLLYLASHDMSLL</sequence>
<dbReference type="RefSeq" id="XP_016583007.1">
    <property type="nucleotide sequence ID" value="XM_016736956.1"/>
</dbReference>
<dbReference type="InterPro" id="IPR001138">
    <property type="entry name" value="Zn2Cys6_DnaBD"/>
</dbReference>
<dbReference type="GO" id="GO:0000981">
    <property type="term" value="F:DNA-binding transcription factor activity, RNA polymerase II-specific"/>
    <property type="evidence" value="ECO:0007669"/>
    <property type="project" value="InterPro"/>
</dbReference>
<dbReference type="PROSITE" id="PS50048">
    <property type="entry name" value="ZN2_CY6_FUNGAL_2"/>
    <property type="match status" value="1"/>
</dbReference>
<dbReference type="PANTHER" id="PTHR31001:SF90">
    <property type="entry name" value="CENTROMERE DNA-BINDING PROTEIN COMPLEX CBF3 SUBUNIT B"/>
    <property type="match status" value="1"/>
</dbReference>
<dbReference type="CDD" id="cd12148">
    <property type="entry name" value="fungal_TF_MHR"/>
    <property type="match status" value="1"/>
</dbReference>
<comment type="caution">
    <text evidence="5">The sequence shown here is derived from an EMBL/GenBank/DDBJ whole genome shotgun (WGS) entry which is preliminary data.</text>
</comment>
<feature type="domain" description="Zn(2)-C6 fungal-type" evidence="4">
    <location>
        <begin position="11"/>
        <end position="40"/>
    </location>
</feature>
<feature type="compositionally biased region" description="Low complexity" evidence="3">
    <location>
        <begin position="230"/>
        <end position="239"/>
    </location>
</feature>
<reference evidence="5 6" key="1">
    <citation type="journal article" date="2014" name="BMC Genomics">
        <title>Comparative genomics of the major fungal agents of human and animal Sporotrichosis: Sporothrix schenckii and Sporothrix brasiliensis.</title>
        <authorList>
            <person name="Teixeira M.M."/>
            <person name="de Almeida L.G."/>
            <person name="Kubitschek-Barreira P."/>
            <person name="Alves F.L."/>
            <person name="Kioshima E.S."/>
            <person name="Abadio A.K."/>
            <person name="Fernandes L."/>
            <person name="Derengowski L.S."/>
            <person name="Ferreira K.S."/>
            <person name="Souza R.C."/>
            <person name="Ruiz J.C."/>
            <person name="de Andrade N.C."/>
            <person name="Paes H.C."/>
            <person name="Nicola A.M."/>
            <person name="Albuquerque P."/>
            <person name="Gerber A.L."/>
            <person name="Martins V.P."/>
            <person name="Peconick L.D."/>
            <person name="Neto A.V."/>
            <person name="Chaucanez C.B."/>
            <person name="Silva P.A."/>
            <person name="Cunha O.L."/>
            <person name="de Oliveira F.F."/>
            <person name="dos Santos T.C."/>
            <person name="Barros A.L."/>
            <person name="Soares M.A."/>
            <person name="de Oliveira L.M."/>
            <person name="Marini M.M."/>
            <person name="Villalobos-Duno H."/>
            <person name="Cunha M.M."/>
            <person name="de Hoog S."/>
            <person name="da Silveira J.F."/>
            <person name="Henrissat B."/>
            <person name="Nino-Vega G.A."/>
            <person name="Cisalpino P.S."/>
            <person name="Mora-Montes H.M."/>
            <person name="Almeida S.R."/>
            <person name="Stajich J.E."/>
            <person name="Lopes-Bezerra L.M."/>
            <person name="Vasconcelos A.T."/>
            <person name="Felipe M.S."/>
        </authorList>
    </citation>
    <scope>NUCLEOTIDE SEQUENCE [LARGE SCALE GENOMIC DNA]</scope>
    <source>
        <strain evidence="5 6">1099-18</strain>
    </source>
</reference>
<feature type="region of interest" description="Disordered" evidence="3">
    <location>
        <begin position="38"/>
        <end position="59"/>
    </location>
</feature>
<gene>
    <name evidence="5" type="ORF">SPSK_10617</name>
</gene>
<organism evidence="5 6">
    <name type="scientific">Sporothrix schenckii 1099-18</name>
    <dbReference type="NCBI Taxonomy" id="1397361"/>
    <lineage>
        <taxon>Eukaryota</taxon>
        <taxon>Fungi</taxon>
        <taxon>Dikarya</taxon>
        <taxon>Ascomycota</taxon>
        <taxon>Pezizomycotina</taxon>
        <taxon>Sordariomycetes</taxon>
        <taxon>Sordariomycetidae</taxon>
        <taxon>Ophiostomatales</taxon>
        <taxon>Ophiostomataceae</taxon>
        <taxon>Sporothrix</taxon>
    </lineage>
</organism>
<dbReference type="PANTHER" id="PTHR31001">
    <property type="entry name" value="UNCHARACTERIZED TRANSCRIPTIONAL REGULATORY PROTEIN"/>
    <property type="match status" value="1"/>
</dbReference>
<dbReference type="SUPFAM" id="SSF57701">
    <property type="entry name" value="Zn2/Cys6 DNA-binding domain"/>
    <property type="match status" value="1"/>
</dbReference>
<dbReference type="CDD" id="cd00067">
    <property type="entry name" value="GAL4"/>
    <property type="match status" value="1"/>
</dbReference>
<evidence type="ECO:0000256" key="2">
    <source>
        <dbReference type="ARBA" id="ARBA00023242"/>
    </source>
</evidence>
<evidence type="ECO:0000256" key="1">
    <source>
        <dbReference type="ARBA" id="ARBA00004123"/>
    </source>
</evidence>
<dbReference type="GO" id="GO:0005634">
    <property type="term" value="C:nucleus"/>
    <property type="evidence" value="ECO:0007669"/>
    <property type="project" value="UniProtKB-SubCell"/>
</dbReference>
<feature type="compositionally biased region" description="Polar residues" evidence="3">
    <location>
        <begin position="240"/>
        <end position="249"/>
    </location>
</feature>
<evidence type="ECO:0000313" key="6">
    <source>
        <dbReference type="Proteomes" id="UP000033710"/>
    </source>
</evidence>
<evidence type="ECO:0000313" key="5">
    <source>
        <dbReference type="EMBL" id="KJR80331.1"/>
    </source>
</evidence>
<name>A0A0F2LWQ4_SPOSC</name>